<gene>
    <name evidence="1" type="ORF">H3L94_11455</name>
</gene>
<evidence type="ECO:0000313" key="1">
    <source>
        <dbReference type="EMBL" id="QMT40421.1"/>
    </source>
</evidence>
<dbReference type="EMBL" id="CP059567">
    <property type="protein sequence ID" value="QMT40421.1"/>
    <property type="molecule type" value="Genomic_DNA"/>
</dbReference>
<dbReference type="InterPro" id="IPR015315">
    <property type="entry name" value="DUF1963"/>
</dbReference>
<dbReference type="SUPFAM" id="SSF103032">
    <property type="entry name" value="Hypothetical protein YwqG"/>
    <property type="match status" value="2"/>
</dbReference>
<dbReference type="Proteomes" id="UP000514752">
    <property type="component" value="Chromosome"/>
</dbReference>
<dbReference type="RefSeq" id="WP_182122088.1">
    <property type="nucleotide sequence ID" value="NZ_CP059567.1"/>
</dbReference>
<dbReference type="InterPro" id="IPR035948">
    <property type="entry name" value="YwqG-like_sf"/>
</dbReference>
<accession>A0A7D7N7D1</accession>
<dbReference type="Pfam" id="PF09234">
    <property type="entry name" value="DUF1963"/>
    <property type="match status" value="2"/>
</dbReference>
<dbReference type="KEGG" id="nsg:H3L94_11455"/>
<proteinExistence type="predicted"/>
<dbReference type="AlphaFoldDB" id="A0A7D7N7D1"/>
<dbReference type="PANTHER" id="PTHR36436">
    <property type="entry name" value="SLL5081 PROTEIN"/>
    <property type="match status" value="1"/>
</dbReference>
<evidence type="ECO:0000313" key="2">
    <source>
        <dbReference type="Proteomes" id="UP000514752"/>
    </source>
</evidence>
<name>A0A7D7N7D1_9NEIS</name>
<dbReference type="PANTHER" id="PTHR36436:SF6">
    <property type="entry name" value="SLL5081 PROTEIN"/>
    <property type="match status" value="1"/>
</dbReference>
<protein>
    <submittedName>
        <fullName evidence="1">DUF1963 domain-containing protein</fullName>
    </submittedName>
</protein>
<reference evidence="1 2" key="1">
    <citation type="submission" date="2020-07" db="EMBL/GenBank/DDBJ databases">
        <title>Genomic diversity of species in the Neisseriaceae family.</title>
        <authorList>
            <person name="Vincent A.T."/>
            <person name="Bernet E."/>
            <person name="Veyrier F.J."/>
        </authorList>
    </citation>
    <scope>NUCLEOTIDE SEQUENCE [LARGE SCALE GENOMIC DNA]</scope>
    <source>
        <strain evidence="1 2">DSM 22244</strain>
    </source>
</reference>
<organism evidence="1 2">
    <name type="scientific">Neisseria shayeganii</name>
    <dbReference type="NCBI Taxonomy" id="607712"/>
    <lineage>
        <taxon>Bacteria</taxon>
        <taxon>Pseudomonadati</taxon>
        <taxon>Pseudomonadota</taxon>
        <taxon>Betaproteobacteria</taxon>
        <taxon>Neisseriales</taxon>
        <taxon>Neisseriaceae</taxon>
        <taxon>Neisseria</taxon>
    </lineage>
</organism>
<sequence length="671" mass="75559">MLEHLQAHLPADFIAKLVQHARPVLSLTLTRATDDLPLTASRIGGFGYWPANQPYPENENGQPLSLLAQFNLGELPPHPDLPHEGILAFYINPFHWNYGMDEASGYRAVYFADATAPSLSREQQRELFPAHAFPEAGEETLSEEQLAFQARWCEEPVQMLAEWLTRHEQAVTKGGDAKLTRLWQKEKAALPALADIVRTINEAEDGAPADWSAITYALEEVLPQTAEYVATRLTDHPASMYWTLAESEMDEAEIEHSVHVHQVLTRQMLTTGDLRWRQYWQHDPRAVLEVDWQMQQELIDFYGNDKLAALWREALPALRANIDAIVAEAQTARVMSAADLDQVLEGHIDTLMQHMRQTFAEADFARQQEIMAREQQMLAERMERLTTRFAAQGFVAEGEAPASALDAVRNFDQVYELGEDAHPLASVGELLKQFSAFEEAFDLAEEDEEAEVAALLTGYLKENDAFVAAEQDGELAHLWAEERAQLLAEPPQSKAALLVQISSGSRSYLHLAQQGKVNPAAQAIAREINADVMGWDNAPPQWYHPVAGEYAVQATLAEHYPFAEHDEFTAIFGQSFYDWAQGLALSEAAKRHFVEVALQNESHLMGYPYFIQDDPRAGKDDVLLFQLDSQEVDGEYGSVMWGDGGIGRFFIAREDLAARRFDQAWLHWDAY</sequence>
<dbReference type="Gene3D" id="2.30.320.10">
    <property type="entry name" value="YwqG-like"/>
    <property type="match status" value="2"/>
</dbReference>